<reference evidence="1 2" key="1">
    <citation type="submission" date="2014-07" db="EMBL/GenBank/DDBJ databases">
        <title>Epilithonimonas lactis LMG 22401 Genome.</title>
        <authorList>
            <person name="Pipes S.E."/>
            <person name="Stropko S.J."/>
        </authorList>
    </citation>
    <scope>NUCLEOTIDE SEQUENCE [LARGE SCALE GENOMIC DNA]</scope>
    <source>
        <strain evidence="1 2">LMG 24401</strain>
    </source>
</reference>
<keyword evidence="2" id="KW-1185">Reference proteome</keyword>
<accession>A0A085BI93</accession>
<evidence type="ECO:0000313" key="2">
    <source>
        <dbReference type="Proteomes" id="UP000028623"/>
    </source>
</evidence>
<dbReference type="Gene3D" id="3.40.50.1820">
    <property type="entry name" value="alpha/beta hydrolase"/>
    <property type="match status" value="1"/>
</dbReference>
<dbReference type="EMBL" id="JPLY01000003">
    <property type="protein sequence ID" value="KFC22188.1"/>
    <property type="molecule type" value="Genomic_DNA"/>
</dbReference>
<comment type="caution">
    <text evidence="1">The sequence shown here is derived from an EMBL/GenBank/DDBJ whole genome shotgun (WGS) entry which is preliminary data.</text>
</comment>
<dbReference type="InterPro" id="IPR050583">
    <property type="entry name" value="Mycobacterial_A85_antigen"/>
</dbReference>
<dbReference type="InterPro" id="IPR029058">
    <property type="entry name" value="AB_hydrolase_fold"/>
</dbReference>
<dbReference type="PANTHER" id="PTHR48098:SF3">
    <property type="entry name" value="IRON(III) ENTEROBACTIN ESTERASE"/>
    <property type="match status" value="1"/>
</dbReference>
<protein>
    <submittedName>
        <fullName evidence="1">Esterase</fullName>
    </submittedName>
</protein>
<dbReference type="eggNOG" id="COG2382">
    <property type="taxonomic scope" value="Bacteria"/>
</dbReference>
<dbReference type="SUPFAM" id="SSF53474">
    <property type="entry name" value="alpha/beta-Hydrolases"/>
    <property type="match status" value="1"/>
</dbReference>
<name>A0A085BI93_9FLAO</name>
<organism evidence="1 2">
    <name type="scientific">Epilithonimonas lactis</name>
    <dbReference type="NCBI Taxonomy" id="421072"/>
    <lineage>
        <taxon>Bacteria</taxon>
        <taxon>Pseudomonadati</taxon>
        <taxon>Bacteroidota</taxon>
        <taxon>Flavobacteriia</taxon>
        <taxon>Flavobacteriales</taxon>
        <taxon>Weeksellaceae</taxon>
        <taxon>Chryseobacterium group</taxon>
        <taxon>Epilithonimonas</taxon>
    </lineage>
</organism>
<dbReference type="PANTHER" id="PTHR48098">
    <property type="entry name" value="ENTEROCHELIN ESTERASE-RELATED"/>
    <property type="match status" value="1"/>
</dbReference>
<sequence>MPQITHTDYYSHILGMSLQVEVTGHFGTPVIMFPTSQGSYTQNADFHLNGSISHFTDNGILKLFNIQTIDKFSFYDKGISPYERIRNYEMYVQFLVQEFIPYIQRTHNTHRVVVAGASFGGYHAANFAFRFPDLVSHLFCLSGAFSIRSFMDGYDDQLIYFNCPDEFIKNDEAWKYKHMHIVLSTSDRDICLEPTRKMAGILTSKGINHWYDEQKWIDHDWVLWRMVFPKFIGRFFG</sequence>
<dbReference type="InterPro" id="IPR000801">
    <property type="entry name" value="Esterase-like"/>
</dbReference>
<dbReference type="RefSeq" id="WP_034975670.1">
    <property type="nucleotide sequence ID" value="NZ_FOFI01000003.1"/>
</dbReference>
<dbReference type="OrthoDB" id="9775130at2"/>
<dbReference type="Proteomes" id="UP000028623">
    <property type="component" value="Unassembled WGS sequence"/>
</dbReference>
<dbReference type="Pfam" id="PF00756">
    <property type="entry name" value="Esterase"/>
    <property type="match status" value="1"/>
</dbReference>
<evidence type="ECO:0000313" key="1">
    <source>
        <dbReference type="EMBL" id="KFC22188.1"/>
    </source>
</evidence>
<dbReference type="STRING" id="421072.SAMN04488097_2526"/>
<gene>
    <name evidence="1" type="ORF">IO89_09550</name>
</gene>
<proteinExistence type="predicted"/>
<dbReference type="AlphaFoldDB" id="A0A085BI93"/>